<name>A0ABU5HHL4_9BACT</name>
<keyword evidence="3" id="KW-1185">Reference proteome</keyword>
<dbReference type="InterPro" id="IPR036249">
    <property type="entry name" value="Thioredoxin-like_sf"/>
</dbReference>
<dbReference type="Pfam" id="PF01323">
    <property type="entry name" value="DSBA"/>
    <property type="match status" value="1"/>
</dbReference>
<dbReference type="InterPro" id="IPR001853">
    <property type="entry name" value="DSBA-like_thioredoxin_dom"/>
</dbReference>
<dbReference type="Gene3D" id="3.40.30.10">
    <property type="entry name" value="Glutaredoxin"/>
    <property type="match status" value="1"/>
</dbReference>
<organism evidence="2 3">
    <name type="scientific">Hyalangium rubrum</name>
    <dbReference type="NCBI Taxonomy" id="3103134"/>
    <lineage>
        <taxon>Bacteria</taxon>
        <taxon>Pseudomonadati</taxon>
        <taxon>Myxococcota</taxon>
        <taxon>Myxococcia</taxon>
        <taxon>Myxococcales</taxon>
        <taxon>Cystobacterineae</taxon>
        <taxon>Archangiaceae</taxon>
        <taxon>Hyalangium</taxon>
    </lineage>
</organism>
<sequence length="240" mass="26448">MRVEIWTDIVCPWCGLGYHRLEQALARFGHEGEVELVHRSFQLDESARVGVTERVRDMLKSKLGLSDTQVVDMTRRIEQMAQADGLTPYNVLKNRVGNTSLAHEFAAWATELGKGKEVWRLLYKTYFAEARSIFDVDSLAPLATQLGLDATAAREAMTSRRYAGKVIADGREARSLGSGGVPFVVIDRKYGVSGAQPVEVLLEALETAWREKNPQKLVSVAGQSDAGICGPDGCEVPERP</sequence>
<accession>A0ABU5HHL4</accession>
<dbReference type="EMBL" id="JAXIVS010000023">
    <property type="protein sequence ID" value="MDY7232726.1"/>
    <property type="molecule type" value="Genomic_DNA"/>
</dbReference>
<protein>
    <submittedName>
        <fullName evidence="2">DsbA family oxidoreductase</fullName>
    </submittedName>
</protein>
<gene>
    <name evidence="2" type="ORF">SYV04_40445</name>
</gene>
<dbReference type="Proteomes" id="UP001291309">
    <property type="component" value="Unassembled WGS sequence"/>
</dbReference>
<comment type="caution">
    <text evidence="2">The sequence shown here is derived from an EMBL/GenBank/DDBJ whole genome shotgun (WGS) entry which is preliminary data.</text>
</comment>
<dbReference type="RefSeq" id="WP_321551441.1">
    <property type="nucleotide sequence ID" value="NZ_JAXIVS010000023.1"/>
</dbReference>
<evidence type="ECO:0000259" key="1">
    <source>
        <dbReference type="Pfam" id="PF01323"/>
    </source>
</evidence>
<dbReference type="PANTHER" id="PTHR13887">
    <property type="entry name" value="GLUTATHIONE S-TRANSFERASE KAPPA"/>
    <property type="match status" value="1"/>
</dbReference>
<dbReference type="PANTHER" id="PTHR13887:SF41">
    <property type="entry name" value="THIOREDOXIN SUPERFAMILY PROTEIN"/>
    <property type="match status" value="1"/>
</dbReference>
<dbReference type="SUPFAM" id="SSF52833">
    <property type="entry name" value="Thioredoxin-like"/>
    <property type="match status" value="1"/>
</dbReference>
<evidence type="ECO:0000313" key="3">
    <source>
        <dbReference type="Proteomes" id="UP001291309"/>
    </source>
</evidence>
<dbReference type="CDD" id="cd03024">
    <property type="entry name" value="DsbA_FrnE"/>
    <property type="match status" value="1"/>
</dbReference>
<proteinExistence type="predicted"/>
<evidence type="ECO:0000313" key="2">
    <source>
        <dbReference type="EMBL" id="MDY7232726.1"/>
    </source>
</evidence>
<reference evidence="2 3" key="1">
    <citation type="submission" date="2023-12" db="EMBL/GenBank/DDBJ databases">
        <title>the genome sequence of Hyalangium sp. s54d21.</title>
        <authorList>
            <person name="Zhang X."/>
        </authorList>
    </citation>
    <scope>NUCLEOTIDE SEQUENCE [LARGE SCALE GENOMIC DNA]</scope>
    <source>
        <strain evidence="3">s54d21</strain>
    </source>
</reference>
<feature type="domain" description="DSBA-like thioredoxin" evidence="1">
    <location>
        <begin position="3"/>
        <end position="205"/>
    </location>
</feature>